<evidence type="ECO:0000313" key="1">
    <source>
        <dbReference type="EMBL" id="MXN21071.1"/>
    </source>
</evidence>
<accession>A0A6L7GAK5</accession>
<evidence type="ECO:0000313" key="2">
    <source>
        <dbReference type="Proteomes" id="UP000477911"/>
    </source>
</evidence>
<name>A0A6L7GAK5_9RHOB</name>
<organism evidence="1 2">
    <name type="scientific">Pseudooceanicola albus</name>
    <dbReference type="NCBI Taxonomy" id="2692189"/>
    <lineage>
        <taxon>Bacteria</taxon>
        <taxon>Pseudomonadati</taxon>
        <taxon>Pseudomonadota</taxon>
        <taxon>Alphaproteobacteria</taxon>
        <taxon>Rhodobacterales</taxon>
        <taxon>Paracoccaceae</taxon>
        <taxon>Pseudooceanicola</taxon>
    </lineage>
</organism>
<comment type="caution">
    <text evidence="1">The sequence shown here is derived from an EMBL/GenBank/DDBJ whole genome shotgun (WGS) entry which is preliminary data.</text>
</comment>
<dbReference type="AlphaFoldDB" id="A0A6L7GAK5"/>
<gene>
    <name evidence="1" type="ORF">GR170_24910</name>
</gene>
<dbReference type="EMBL" id="WUMU01000044">
    <property type="protein sequence ID" value="MXN21071.1"/>
    <property type="molecule type" value="Genomic_DNA"/>
</dbReference>
<keyword evidence="2" id="KW-1185">Reference proteome</keyword>
<dbReference type="Proteomes" id="UP000477911">
    <property type="component" value="Unassembled WGS sequence"/>
</dbReference>
<sequence length="147" mass="15554">MARRNRQEEGEARADKIAHLARRDARKGHTPFLRRRLKIVGTEMALNVLASNIKRVVALIDIRGLMRAIPAPAAPGFGIAPALYGGVMVVDLSFGTECAVLCITSSITAFTTARIHPPYPDAAGLPDSDPPCALPLAPADRFAGGSG</sequence>
<protein>
    <recommendedName>
        <fullName evidence="3">Transposase DDE domain-containing protein</fullName>
    </recommendedName>
</protein>
<proteinExistence type="predicted"/>
<reference evidence="1 2" key="1">
    <citation type="submission" date="2019-12" db="EMBL/GenBank/DDBJ databases">
        <authorList>
            <person name="Li M."/>
        </authorList>
    </citation>
    <scope>NUCLEOTIDE SEQUENCE [LARGE SCALE GENOMIC DNA]</scope>
    <source>
        <strain evidence="1 2">GBMRC 2024</strain>
    </source>
</reference>
<evidence type="ECO:0008006" key="3">
    <source>
        <dbReference type="Google" id="ProtNLM"/>
    </source>
</evidence>